<dbReference type="EMBL" id="LN649229">
    <property type="protein sequence ID" value="CEI64843.1"/>
    <property type="molecule type" value="Genomic_DNA"/>
</dbReference>
<name>A0A2L2TA75_9HYPO</name>
<feature type="compositionally biased region" description="Basic and acidic residues" evidence="1">
    <location>
        <begin position="48"/>
        <end position="60"/>
    </location>
</feature>
<evidence type="ECO:0000313" key="3">
    <source>
        <dbReference type="Proteomes" id="UP000245910"/>
    </source>
</evidence>
<evidence type="ECO:0000313" key="2">
    <source>
        <dbReference type="EMBL" id="CEI64843.1"/>
    </source>
</evidence>
<accession>A0A2L2TA75</accession>
<feature type="region of interest" description="Disordered" evidence="1">
    <location>
        <begin position="35"/>
        <end position="60"/>
    </location>
</feature>
<dbReference type="Proteomes" id="UP000245910">
    <property type="component" value="Chromosome I"/>
</dbReference>
<reference evidence="3" key="1">
    <citation type="submission" date="2014-10" db="EMBL/GenBank/DDBJ databases">
        <authorList>
            <person name="King R."/>
        </authorList>
    </citation>
    <scope>NUCLEOTIDE SEQUENCE [LARGE SCALE GENOMIC DNA]</scope>
    <source>
        <strain evidence="3">A3/5</strain>
    </source>
</reference>
<sequence length="74" mass="8524">MCQVVIPPTQETFDRPIIKETFDRLDALVAVDKTAGPNDQKTKSAVKAVEEMKKPGQNREARDEFFKKFKKLDR</sequence>
<keyword evidence="3" id="KW-1185">Reference proteome</keyword>
<evidence type="ECO:0000256" key="1">
    <source>
        <dbReference type="SAM" id="MobiDB-lite"/>
    </source>
</evidence>
<proteinExistence type="predicted"/>
<protein>
    <submittedName>
        <fullName evidence="2">Uncharacterized protein</fullName>
    </submittedName>
</protein>
<organism evidence="2 3">
    <name type="scientific">Fusarium venenatum</name>
    <dbReference type="NCBI Taxonomy" id="56646"/>
    <lineage>
        <taxon>Eukaryota</taxon>
        <taxon>Fungi</taxon>
        <taxon>Dikarya</taxon>
        <taxon>Ascomycota</taxon>
        <taxon>Pezizomycotina</taxon>
        <taxon>Sordariomycetes</taxon>
        <taxon>Hypocreomycetidae</taxon>
        <taxon>Hypocreales</taxon>
        <taxon>Nectriaceae</taxon>
        <taxon>Fusarium</taxon>
    </lineage>
</organism>
<dbReference type="AlphaFoldDB" id="A0A2L2TA75"/>